<evidence type="ECO:0000313" key="5">
    <source>
        <dbReference type="Proteomes" id="UP000178450"/>
    </source>
</evidence>
<organism evidence="4 5">
    <name type="scientific">Candidatus Roizmanbacteria bacterium RIFOXYA1_FULL_41_12</name>
    <dbReference type="NCBI Taxonomy" id="1802082"/>
    <lineage>
        <taxon>Bacteria</taxon>
        <taxon>Candidatus Roizmaniibacteriota</taxon>
    </lineage>
</organism>
<dbReference type="EMBL" id="MGBG01000007">
    <property type="protein sequence ID" value="OGK66418.1"/>
    <property type="molecule type" value="Genomic_DNA"/>
</dbReference>
<dbReference type="AlphaFoldDB" id="A0A1F7KEY0"/>
<dbReference type="PANTHER" id="PTHR30508:SF1">
    <property type="entry name" value="UPF0051 PROTEIN ABCI8, CHLOROPLASTIC-RELATED"/>
    <property type="match status" value="1"/>
</dbReference>
<dbReference type="InterPro" id="IPR045595">
    <property type="entry name" value="SufBD_N"/>
</dbReference>
<dbReference type="PANTHER" id="PTHR30508">
    <property type="entry name" value="FES CLUSTER ASSEMBLY PROTEIN SUF"/>
    <property type="match status" value="1"/>
</dbReference>
<proteinExistence type="inferred from homology"/>
<dbReference type="InterPro" id="IPR000825">
    <property type="entry name" value="SUF_FeS_clus_asmbl_SufBD_core"/>
</dbReference>
<feature type="domain" description="SUF system FeS cluster assembly SufBD N-terminal" evidence="3">
    <location>
        <begin position="38"/>
        <end position="199"/>
    </location>
</feature>
<evidence type="ECO:0000259" key="2">
    <source>
        <dbReference type="Pfam" id="PF01458"/>
    </source>
</evidence>
<evidence type="ECO:0000313" key="4">
    <source>
        <dbReference type="EMBL" id="OGK66418.1"/>
    </source>
</evidence>
<evidence type="ECO:0000256" key="1">
    <source>
        <dbReference type="ARBA" id="ARBA00043967"/>
    </source>
</evidence>
<dbReference type="Pfam" id="PF19295">
    <property type="entry name" value="SufBD_N"/>
    <property type="match status" value="1"/>
</dbReference>
<feature type="domain" description="SUF system FeS cluster assembly SufBD core" evidence="2">
    <location>
        <begin position="202"/>
        <end position="436"/>
    </location>
</feature>
<dbReference type="InterPro" id="IPR037284">
    <property type="entry name" value="SUF_FeS_clus_asmbl_SufBD_sf"/>
</dbReference>
<gene>
    <name evidence="4" type="ORF">A2209_01550</name>
</gene>
<evidence type="ECO:0000259" key="3">
    <source>
        <dbReference type="Pfam" id="PF19295"/>
    </source>
</evidence>
<dbReference type="SUPFAM" id="SSF101960">
    <property type="entry name" value="Stabilizer of iron transporter SufD"/>
    <property type="match status" value="1"/>
</dbReference>
<comment type="similarity">
    <text evidence="1">Belongs to the iron-sulfur cluster assembly SufBD family.</text>
</comment>
<protein>
    <submittedName>
        <fullName evidence="4">Fe-S cluster assembly protein SufB</fullName>
    </submittedName>
</protein>
<dbReference type="Proteomes" id="UP000178450">
    <property type="component" value="Unassembled WGS sequence"/>
</dbReference>
<accession>A0A1F7KEY0</accession>
<dbReference type="NCBIfam" id="TIGR01980">
    <property type="entry name" value="sufB"/>
    <property type="match status" value="1"/>
</dbReference>
<dbReference type="InterPro" id="IPR010231">
    <property type="entry name" value="SUF_FeS_clus_asmbl_SufB"/>
</dbReference>
<dbReference type="Pfam" id="PF01458">
    <property type="entry name" value="SUFBD_core"/>
    <property type="match status" value="1"/>
</dbReference>
<reference evidence="4 5" key="1">
    <citation type="journal article" date="2016" name="Nat. Commun.">
        <title>Thousands of microbial genomes shed light on interconnected biogeochemical processes in an aquifer system.</title>
        <authorList>
            <person name="Anantharaman K."/>
            <person name="Brown C.T."/>
            <person name="Hug L.A."/>
            <person name="Sharon I."/>
            <person name="Castelle C.J."/>
            <person name="Probst A.J."/>
            <person name="Thomas B.C."/>
            <person name="Singh A."/>
            <person name="Wilkins M.J."/>
            <person name="Karaoz U."/>
            <person name="Brodie E.L."/>
            <person name="Williams K.H."/>
            <person name="Hubbard S.S."/>
            <person name="Banfield J.F."/>
        </authorList>
    </citation>
    <scope>NUCLEOTIDE SEQUENCE [LARGE SCALE GENOMIC DNA]</scope>
</reference>
<sequence>MATPVSDTHTQQWQFRFGSQYTLNAKKGLDYQLIHKLSLQKKEPDWMLKIRLQAYEIFKQKKLPRWGANLSELDFKNIFYYLKPHAAQVRRWEDLPSDIRQTYDYLGIKDAEKNFLAGVSAQYESEVLYKSIQKNLSEQGVIFLDTDTALKKYPDIFKQYFGKLVPAADNKFAALNTAVWSGGSFVYIPEGVKVDLPLQAYFRINAENMGQFERTLIIAEKNSSVHYIEGCSAPIYSTASLHSAVVEIFVQEGAQVRYTTIQNWSPNVYNLVTKRAQVQARASMQWIDGNLGSKVTMKYPSCHLVGQGARGEVLSLAYAANSQHQDAGAKMLHLADNTTSRIISKSVCKQGGRTSYRGLNYIKKGAKNCQTKVICDALIMDEKSRSDTYPTMKIDEQRAKVEHEATVSKVSEEQLFYLQSRGLTQERAQSLIVNGFLEPIIKELPLEYAVEINRLISLQMEGSVG</sequence>
<comment type="caution">
    <text evidence="4">The sequence shown here is derived from an EMBL/GenBank/DDBJ whole genome shotgun (WGS) entry which is preliminary data.</text>
</comment>
<dbReference type="GO" id="GO:0016226">
    <property type="term" value="P:iron-sulfur cluster assembly"/>
    <property type="evidence" value="ECO:0007669"/>
    <property type="project" value="InterPro"/>
</dbReference>
<name>A0A1F7KEY0_9BACT</name>
<dbReference type="InterPro" id="IPR055346">
    <property type="entry name" value="Fe-S_cluster_assembly_SufBD"/>
</dbReference>